<dbReference type="PROSITE" id="PS00923">
    <property type="entry name" value="ASP_GLU_RACEMASE_1"/>
    <property type="match status" value="1"/>
</dbReference>
<evidence type="ECO:0000256" key="4">
    <source>
        <dbReference type="ARBA" id="ARBA00022984"/>
    </source>
</evidence>
<dbReference type="InterPro" id="IPR018187">
    <property type="entry name" value="Asp/Glu_racemase_AS_1"/>
</dbReference>
<comment type="function">
    <text evidence="8">Provides the (R)-glutamate required for cell wall biosynthesis.</text>
</comment>
<evidence type="ECO:0000256" key="5">
    <source>
        <dbReference type="ARBA" id="ARBA00023235"/>
    </source>
</evidence>
<reference evidence="9 10" key="1">
    <citation type="submission" date="2010-08" db="EMBL/GenBank/DDBJ databases">
        <authorList>
            <person name="Harkins D.M."/>
            <person name="Madupu R."/>
            <person name="Durkin A.S."/>
            <person name="Torralba M."/>
            <person name="Methe B."/>
            <person name="Sutton G.G."/>
            <person name="Nelson K.E."/>
        </authorList>
    </citation>
    <scope>NUCLEOTIDE SEQUENCE [LARGE SCALE GENOMIC DNA]</scope>
    <source>
        <strain evidence="9 10">DSM 17678</strain>
    </source>
</reference>
<dbReference type="UniPathway" id="UPA00219"/>
<organism evidence="9 10">
    <name type="scientific">Peptostreptococcus stomatis DSM 17678</name>
    <dbReference type="NCBI Taxonomy" id="596315"/>
    <lineage>
        <taxon>Bacteria</taxon>
        <taxon>Bacillati</taxon>
        <taxon>Bacillota</taxon>
        <taxon>Clostridia</taxon>
        <taxon>Peptostreptococcales</taxon>
        <taxon>Peptostreptococcaceae</taxon>
        <taxon>Peptostreptococcus</taxon>
    </lineage>
</organism>
<keyword evidence="5 8" id="KW-0413">Isomerase</keyword>
<dbReference type="InterPro" id="IPR004391">
    <property type="entry name" value="Glu_race"/>
</dbReference>
<dbReference type="EC" id="5.1.1.3" evidence="2 8"/>
<feature type="binding site" evidence="8">
    <location>
        <begin position="185"/>
        <end position="186"/>
    </location>
    <ligand>
        <name>substrate</name>
    </ligand>
</feature>
<dbReference type="OrthoDB" id="9801055at2"/>
<dbReference type="InterPro" id="IPR033134">
    <property type="entry name" value="Asp/Glu_racemase_AS_2"/>
</dbReference>
<dbReference type="GO" id="GO:0008360">
    <property type="term" value="P:regulation of cell shape"/>
    <property type="evidence" value="ECO:0007669"/>
    <property type="project" value="UniProtKB-KW"/>
</dbReference>
<feature type="active site" description="Proton donor/acceptor" evidence="8">
    <location>
        <position position="73"/>
    </location>
</feature>
<comment type="caution">
    <text evidence="9">The sequence shown here is derived from an EMBL/GenBank/DDBJ whole genome shotgun (WGS) entry which is preliminary data.</text>
</comment>
<feature type="binding site" evidence="8">
    <location>
        <begin position="10"/>
        <end position="11"/>
    </location>
    <ligand>
        <name>substrate</name>
    </ligand>
</feature>
<gene>
    <name evidence="8 9" type="primary">murI</name>
    <name evidence="9" type="ORF">HMPREF0634_0768</name>
</gene>
<proteinExistence type="inferred from homology"/>
<dbReference type="PROSITE" id="PS00924">
    <property type="entry name" value="ASP_GLU_RACEMASE_2"/>
    <property type="match status" value="1"/>
</dbReference>
<dbReference type="GO" id="GO:0071555">
    <property type="term" value="P:cell wall organization"/>
    <property type="evidence" value="ECO:0007669"/>
    <property type="project" value="UniProtKB-KW"/>
</dbReference>
<dbReference type="Gene3D" id="3.40.50.1860">
    <property type="match status" value="2"/>
</dbReference>
<name>E0E117_9FIRM</name>
<keyword evidence="3 8" id="KW-0133">Cell shape</keyword>
<evidence type="ECO:0000313" key="10">
    <source>
        <dbReference type="Proteomes" id="UP000003244"/>
    </source>
</evidence>
<keyword evidence="4 8" id="KW-0573">Peptidoglycan synthesis</keyword>
<dbReference type="PANTHER" id="PTHR21198">
    <property type="entry name" value="GLUTAMATE RACEMASE"/>
    <property type="match status" value="1"/>
</dbReference>
<keyword evidence="10" id="KW-1185">Reference proteome</keyword>
<evidence type="ECO:0000256" key="7">
    <source>
        <dbReference type="ARBA" id="ARBA00070053"/>
    </source>
</evidence>
<dbReference type="NCBIfam" id="TIGR00067">
    <property type="entry name" value="glut_race"/>
    <property type="match status" value="1"/>
</dbReference>
<dbReference type="SUPFAM" id="SSF53681">
    <property type="entry name" value="Aspartate/glutamate racemase"/>
    <property type="match status" value="2"/>
</dbReference>
<protein>
    <recommendedName>
        <fullName evidence="7 8">Glutamate racemase</fullName>
        <ecNumber evidence="2 8">5.1.1.3</ecNumber>
    </recommendedName>
</protein>
<feature type="active site" description="Proton donor/acceptor" evidence="8">
    <location>
        <position position="184"/>
    </location>
</feature>
<evidence type="ECO:0000313" key="9">
    <source>
        <dbReference type="EMBL" id="EFM65414.1"/>
    </source>
</evidence>
<evidence type="ECO:0000256" key="3">
    <source>
        <dbReference type="ARBA" id="ARBA00022960"/>
    </source>
</evidence>
<dbReference type="InterPro" id="IPR015942">
    <property type="entry name" value="Asp/Glu/hydantoin_racemase"/>
</dbReference>
<comment type="catalytic activity">
    <reaction evidence="1 8">
        <text>L-glutamate = D-glutamate</text>
        <dbReference type="Rhea" id="RHEA:12813"/>
        <dbReference type="ChEBI" id="CHEBI:29985"/>
        <dbReference type="ChEBI" id="CHEBI:29986"/>
        <dbReference type="EC" id="5.1.1.3"/>
    </reaction>
</comment>
<dbReference type="AlphaFoldDB" id="E0E117"/>
<dbReference type="Proteomes" id="UP000003244">
    <property type="component" value="Unassembled WGS sequence"/>
</dbReference>
<dbReference type="GeneID" id="84799843"/>
<evidence type="ECO:0000256" key="8">
    <source>
        <dbReference type="HAMAP-Rule" id="MF_00258"/>
    </source>
</evidence>
<dbReference type="STRING" id="596315.HMPREF0634_0768"/>
<keyword evidence="6 8" id="KW-0961">Cell wall biogenesis/degradation</keyword>
<evidence type="ECO:0000256" key="1">
    <source>
        <dbReference type="ARBA" id="ARBA00001602"/>
    </source>
</evidence>
<dbReference type="eggNOG" id="COG0796">
    <property type="taxonomic scope" value="Bacteria"/>
</dbReference>
<dbReference type="RefSeq" id="WP_007787941.1">
    <property type="nucleotide sequence ID" value="NZ_ADGQ01000002.1"/>
</dbReference>
<comment type="similarity">
    <text evidence="8">Belongs to the aspartate/glutamate racemases family.</text>
</comment>
<feature type="binding site" evidence="8">
    <location>
        <begin position="74"/>
        <end position="75"/>
    </location>
    <ligand>
        <name>substrate</name>
    </ligand>
</feature>
<dbReference type="Pfam" id="PF01177">
    <property type="entry name" value="Asp_Glu_race"/>
    <property type="match status" value="1"/>
</dbReference>
<dbReference type="GO" id="GO:0009252">
    <property type="term" value="P:peptidoglycan biosynthetic process"/>
    <property type="evidence" value="ECO:0007669"/>
    <property type="project" value="UniProtKB-UniRule"/>
</dbReference>
<evidence type="ECO:0000256" key="6">
    <source>
        <dbReference type="ARBA" id="ARBA00023316"/>
    </source>
</evidence>
<dbReference type="InterPro" id="IPR001920">
    <property type="entry name" value="Asp/Glu_race"/>
</dbReference>
<dbReference type="EMBL" id="ADGQ01000002">
    <property type="protein sequence ID" value="EFM65414.1"/>
    <property type="molecule type" value="Genomic_DNA"/>
</dbReference>
<dbReference type="FunFam" id="3.40.50.1860:FF:000002">
    <property type="entry name" value="Glutamate racemase"/>
    <property type="match status" value="1"/>
</dbReference>
<sequence>MDNRAIGVFDSGLGGLTVLKEINKYLPNEDTIYFGDTARVPYGSRSKETIIKYTFQAINFLASQNVKAIVIACNTASARALLEAREEYDIPIMGVIEAGARTAVYSTRNKVVGVIGTTATVRSKAYNKAIKAKDSGIRVIGKACPIFVPLVEEGWSNKEISTMAAHMYLDSLVEKGIDSLVLGCTHYPILKRTIGEVVGKDVKLINPAKETALDLKDVLEKRDMMNDSDQKGSCKYFVSDINEQFSKVASEFLKKKIKNENLEKVEIHKY</sequence>
<dbReference type="PANTHER" id="PTHR21198:SF2">
    <property type="entry name" value="GLUTAMATE RACEMASE"/>
    <property type="match status" value="1"/>
</dbReference>
<comment type="pathway">
    <text evidence="8">Cell wall biogenesis; peptidoglycan biosynthesis.</text>
</comment>
<feature type="binding site" evidence="8">
    <location>
        <begin position="42"/>
        <end position="43"/>
    </location>
    <ligand>
        <name>substrate</name>
    </ligand>
</feature>
<dbReference type="GO" id="GO:0008881">
    <property type="term" value="F:glutamate racemase activity"/>
    <property type="evidence" value="ECO:0007669"/>
    <property type="project" value="UniProtKB-UniRule"/>
</dbReference>
<evidence type="ECO:0000256" key="2">
    <source>
        <dbReference type="ARBA" id="ARBA00013090"/>
    </source>
</evidence>
<dbReference type="HAMAP" id="MF_00258">
    <property type="entry name" value="Glu_racemase"/>
    <property type="match status" value="1"/>
</dbReference>
<accession>E0E117</accession>